<dbReference type="GO" id="GO:0005886">
    <property type="term" value="C:plasma membrane"/>
    <property type="evidence" value="ECO:0007669"/>
    <property type="project" value="UniProtKB-SubCell"/>
</dbReference>
<feature type="transmembrane region" description="Helical" evidence="14">
    <location>
        <begin position="418"/>
        <end position="437"/>
    </location>
</feature>
<evidence type="ECO:0000313" key="16">
    <source>
        <dbReference type="Proteomes" id="UP000317909"/>
    </source>
</evidence>
<evidence type="ECO:0000256" key="14">
    <source>
        <dbReference type="SAM" id="Phobius"/>
    </source>
</evidence>
<dbReference type="InterPro" id="IPR038377">
    <property type="entry name" value="Na/Glc_symporter_sf"/>
</dbReference>
<evidence type="ECO:0000256" key="9">
    <source>
        <dbReference type="ARBA" id="ARBA00023065"/>
    </source>
</evidence>
<keyword evidence="4" id="KW-1003">Cell membrane</keyword>
<dbReference type="GO" id="GO:0005298">
    <property type="term" value="F:proline:sodium symporter activity"/>
    <property type="evidence" value="ECO:0007669"/>
    <property type="project" value="TreeGrafter"/>
</dbReference>
<dbReference type="CDD" id="cd11477">
    <property type="entry name" value="SLC5sbd_u1"/>
    <property type="match status" value="1"/>
</dbReference>
<reference evidence="15 16" key="1">
    <citation type="submission" date="2019-02" db="EMBL/GenBank/DDBJ databases">
        <title>Deep-cultivation of Planctomycetes and their phenomic and genomic characterization uncovers novel biology.</title>
        <authorList>
            <person name="Wiegand S."/>
            <person name="Jogler M."/>
            <person name="Boedeker C."/>
            <person name="Pinto D."/>
            <person name="Vollmers J."/>
            <person name="Rivas-Marin E."/>
            <person name="Kohn T."/>
            <person name="Peeters S.H."/>
            <person name="Heuer A."/>
            <person name="Rast P."/>
            <person name="Oberbeckmann S."/>
            <person name="Bunk B."/>
            <person name="Jeske O."/>
            <person name="Meyerdierks A."/>
            <person name="Storesund J.E."/>
            <person name="Kallscheuer N."/>
            <person name="Luecker S."/>
            <person name="Lage O.M."/>
            <person name="Pohl T."/>
            <person name="Merkel B.J."/>
            <person name="Hornburger P."/>
            <person name="Mueller R.-W."/>
            <person name="Bruemmer F."/>
            <person name="Labrenz M."/>
            <person name="Spormann A.M."/>
            <person name="Op den Camp H."/>
            <person name="Overmann J."/>
            <person name="Amann R."/>
            <person name="Jetten M.S.M."/>
            <person name="Mascher T."/>
            <person name="Medema M.H."/>
            <person name="Devos D.P."/>
            <person name="Kaster A.-K."/>
            <person name="Ovreas L."/>
            <person name="Rohde M."/>
            <person name="Galperin M.Y."/>
            <person name="Jogler C."/>
        </authorList>
    </citation>
    <scope>NUCLEOTIDE SEQUENCE [LARGE SCALE GENOMIC DNA]</scope>
    <source>
        <strain evidence="15 16">I41</strain>
    </source>
</reference>
<dbReference type="Pfam" id="PF00474">
    <property type="entry name" value="SSF"/>
    <property type="match status" value="1"/>
</dbReference>
<evidence type="ECO:0000256" key="11">
    <source>
        <dbReference type="ARBA" id="ARBA00023201"/>
    </source>
</evidence>
<keyword evidence="8" id="KW-0915">Sodium</keyword>
<comment type="similarity">
    <text evidence="2 13">Belongs to the sodium:solute symporter (SSF) (TC 2.A.21) family.</text>
</comment>
<keyword evidence="10 14" id="KW-0472">Membrane</keyword>
<evidence type="ECO:0000256" key="8">
    <source>
        <dbReference type="ARBA" id="ARBA00023053"/>
    </source>
</evidence>
<evidence type="ECO:0000256" key="5">
    <source>
        <dbReference type="ARBA" id="ARBA00022692"/>
    </source>
</evidence>
<keyword evidence="5 14" id="KW-0812">Transmembrane</keyword>
<keyword evidence="3" id="KW-0813">Transport</keyword>
<evidence type="ECO:0000256" key="13">
    <source>
        <dbReference type="RuleBase" id="RU362091"/>
    </source>
</evidence>
<evidence type="ECO:0000256" key="10">
    <source>
        <dbReference type="ARBA" id="ARBA00023136"/>
    </source>
</evidence>
<evidence type="ECO:0000256" key="4">
    <source>
        <dbReference type="ARBA" id="ARBA00022475"/>
    </source>
</evidence>
<dbReference type="GO" id="GO:0015824">
    <property type="term" value="P:proline transport"/>
    <property type="evidence" value="ECO:0007669"/>
    <property type="project" value="TreeGrafter"/>
</dbReference>
<evidence type="ECO:0000256" key="7">
    <source>
        <dbReference type="ARBA" id="ARBA00022989"/>
    </source>
</evidence>
<keyword evidence="11" id="KW-0739">Sodium transport</keyword>
<dbReference type="PANTHER" id="PTHR48086">
    <property type="entry name" value="SODIUM/PROLINE SYMPORTER-RELATED"/>
    <property type="match status" value="1"/>
</dbReference>
<feature type="transmembrane region" description="Helical" evidence="14">
    <location>
        <begin position="213"/>
        <end position="231"/>
    </location>
</feature>
<feature type="transmembrane region" description="Helical" evidence="14">
    <location>
        <begin position="184"/>
        <end position="207"/>
    </location>
</feature>
<feature type="transmembrane region" description="Helical" evidence="14">
    <location>
        <begin position="275"/>
        <end position="293"/>
    </location>
</feature>
<accession>A0A517TVX8</accession>
<proteinExistence type="inferred from homology"/>
<dbReference type="AlphaFoldDB" id="A0A517TVX8"/>
<keyword evidence="7 14" id="KW-1133">Transmembrane helix</keyword>
<keyword evidence="6" id="KW-0769">Symport</keyword>
<comment type="catalytic activity">
    <reaction evidence="12">
        <text>L-proline(in) + Na(+)(in) = L-proline(out) + Na(+)(out)</text>
        <dbReference type="Rhea" id="RHEA:28967"/>
        <dbReference type="ChEBI" id="CHEBI:29101"/>
        <dbReference type="ChEBI" id="CHEBI:60039"/>
    </reaction>
</comment>
<keyword evidence="16" id="KW-1185">Reference proteome</keyword>
<dbReference type="Proteomes" id="UP000317909">
    <property type="component" value="Chromosome"/>
</dbReference>
<sequence>MRLQLLDISILLAYFVATILIGLWVSRRGSKDLDSYFLGGKSLPWYVLGVSDASGMFDISGTMVMVFWLFVYGLKSIWLPFVWPVFNQVFLMMFLSAWLRRSNVLTGAEWIQFRFGRGTGANLAHLSVVLFAVLNVIGMLAYAFKGIGKFAERMLPWNLQTMLADAAPALFSADPASTLNNENLYALIILLLTSLYAIKGGMVSVVITEVMQFFVLTITSVIIGITAMYKVSPEMIRQAVPEGWYSPFFGRTLGLDWSSLLEQANVVIREDGNELFAIAFGLMFFKGVLASLAGPAPNYDMQRILATRTPREACLMNGMVNLVLYFPRYMMITGITVLAIAFSMEEMRTLKADQFEELLPIVLSRHIPTGVVGLLLAGLMAAFMSNFAATLNAAPAYIVNDVYKRFMNPDCTPRRAVALSRLASMAVLAIGIAFGMLTTRITGVMMWIVGALYTGYVMANVLKWYWWRFNGYGYFWGMVSGIGAAMIASEVAAQPAVKAWFIEHIGNMNSLYLIPPILLASAIGCLAGTLLTPPEDEETLLTFYVKTRPWGAWGPIREQAIATIPGFQPNHDFRVNMFNVAIGIVWQLCLTALPIYVVLQQWDWAIPMALTLVVSSVVLKFTWYDRLEPDPPPSLTPSLR</sequence>
<feature type="transmembrane region" description="Helical" evidence="14">
    <location>
        <begin position="371"/>
        <end position="398"/>
    </location>
</feature>
<keyword evidence="9" id="KW-0406">Ion transport</keyword>
<feature type="transmembrane region" description="Helical" evidence="14">
    <location>
        <begin position="325"/>
        <end position="344"/>
    </location>
</feature>
<dbReference type="InterPro" id="IPR001734">
    <property type="entry name" value="Na/solute_symporter"/>
</dbReference>
<dbReference type="Gene3D" id="1.20.1730.10">
    <property type="entry name" value="Sodium/glucose cotransporter"/>
    <property type="match status" value="1"/>
</dbReference>
<feature type="transmembrane region" description="Helical" evidence="14">
    <location>
        <begin position="472"/>
        <end position="491"/>
    </location>
</feature>
<dbReference type="OrthoDB" id="9814523at2"/>
<feature type="transmembrane region" description="Helical" evidence="14">
    <location>
        <begin position="511"/>
        <end position="531"/>
    </location>
</feature>
<protein>
    <submittedName>
        <fullName evidence="15">Sodium/glucose cotransporter</fullName>
    </submittedName>
</protein>
<evidence type="ECO:0000256" key="2">
    <source>
        <dbReference type="ARBA" id="ARBA00006434"/>
    </source>
</evidence>
<evidence type="ECO:0000313" key="15">
    <source>
        <dbReference type="EMBL" id="QDT72522.1"/>
    </source>
</evidence>
<dbReference type="PANTHER" id="PTHR48086:SF3">
    <property type="entry name" value="SODIUM_PROLINE SYMPORTER"/>
    <property type="match status" value="1"/>
</dbReference>
<name>A0A517TVX8_9BACT</name>
<feature type="transmembrane region" description="Helical" evidence="14">
    <location>
        <begin position="577"/>
        <end position="597"/>
    </location>
</feature>
<comment type="subcellular location">
    <subcellularLocation>
        <location evidence="1">Cell membrane</location>
        <topology evidence="1">Multi-pass membrane protein</topology>
    </subcellularLocation>
</comment>
<dbReference type="InterPro" id="IPR050277">
    <property type="entry name" value="Sodium:Solute_Symporter"/>
</dbReference>
<dbReference type="PROSITE" id="PS50283">
    <property type="entry name" value="NA_SOLUT_SYMP_3"/>
    <property type="match status" value="1"/>
</dbReference>
<feature type="transmembrane region" description="Helical" evidence="14">
    <location>
        <begin position="77"/>
        <end position="99"/>
    </location>
</feature>
<feature type="transmembrane region" description="Helical" evidence="14">
    <location>
        <begin position="45"/>
        <end position="70"/>
    </location>
</feature>
<evidence type="ECO:0000256" key="6">
    <source>
        <dbReference type="ARBA" id="ARBA00022847"/>
    </source>
</evidence>
<evidence type="ECO:0000256" key="3">
    <source>
        <dbReference type="ARBA" id="ARBA00022448"/>
    </source>
</evidence>
<feature type="transmembrane region" description="Helical" evidence="14">
    <location>
        <begin position="444"/>
        <end position="466"/>
    </location>
</feature>
<dbReference type="EMBL" id="CP036339">
    <property type="protein sequence ID" value="QDT72522.1"/>
    <property type="molecule type" value="Genomic_DNA"/>
</dbReference>
<feature type="transmembrane region" description="Helical" evidence="14">
    <location>
        <begin position="604"/>
        <end position="624"/>
    </location>
</feature>
<evidence type="ECO:0000256" key="1">
    <source>
        <dbReference type="ARBA" id="ARBA00004651"/>
    </source>
</evidence>
<dbReference type="KEGG" id="llh:I41_17020"/>
<dbReference type="GO" id="GO:0015193">
    <property type="term" value="F:L-proline transmembrane transporter activity"/>
    <property type="evidence" value="ECO:0007669"/>
    <property type="project" value="TreeGrafter"/>
</dbReference>
<organism evidence="15 16">
    <name type="scientific">Lacipirellula limnantheis</name>
    <dbReference type="NCBI Taxonomy" id="2528024"/>
    <lineage>
        <taxon>Bacteria</taxon>
        <taxon>Pseudomonadati</taxon>
        <taxon>Planctomycetota</taxon>
        <taxon>Planctomycetia</taxon>
        <taxon>Pirellulales</taxon>
        <taxon>Lacipirellulaceae</taxon>
        <taxon>Lacipirellula</taxon>
    </lineage>
</organism>
<feature type="transmembrane region" description="Helical" evidence="14">
    <location>
        <begin position="123"/>
        <end position="144"/>
    </location>
</feature>
<gene>
    <name evidence="15" type="primary">sglT_4</name>
    <name evidence="15" type="ORF">I41_17020</name>
</gene>
<dbReference type="RefSeq" id="WP_145432082.1">
    <property type="nucleotide sequence ID" value="NZ_CP036339.1"/>
</dbReference>
<evidence type="ECO:0000256" key="12">
    <source>
        <dbReference type="ARBA" id="ARBA00033708"/>
    </source>
</evidence>
<feature type="transmembrane region" description="Helical" evidence="14">
    <location>
        <begin position="5"/>
        <end position="25"/>
    </location>
</feature>